<proteinExistence type="predicted"/>
<feature type="compositionally biased region" description="Basic and acidic residues" evidence="1">
    <location>
        <begin position="190"/>
        <end position="241"/>
    </location>
</feature>
<dbReference type="PANTHER" id="PTHR22426:SF2">
    <property type="entry name" value="ARGININE_SERINE-RICH COILED-COIL PROTEIN 2"/>
    <property type="match status" value="1"/>
</dbReference>
<feature type="compositionally biased region" description="Basic and acidic residues" evidence="1">
    <location>
        <begin position="119"/>
        <end position="133"/>
    </location>
</feature>
<evidence type="ECO:0000313" key="4">
    <source>
        <dbReference type="Proteomes" id="UP000796880"/>
    </source>
</evidence>
<dbReference type="PANTHER" id="PTHR22426">
    <property type="entry name" value="ARGININE_SERINE-RICH COILED-COIL PROTEIN 2"/>
    <property type="match status" value="1"/>
</dbReference>
<keyword evidence="4" id="KW-1185">Reference proteome</keyword>
<dbReference type="AlphaFoldDB" id="A0A8K0GUV1"/>
<feature type="compositionally biased region" description="Basic and acidic residues" evidence="1">
    <location>
        <begin position="252"/>
        <end position="290"/>
    </location>
</feature>
<dbReference type="EMBL" id="VOIH02000007">
    <property type="protein sequence ID" value="KAF3442152.1"/>
    <property type="molecule type" value="Genomic_DNA"/>
</dbReference>
<evidence type="ECO:0000313" key="3">
    <source>
        <dbReference type="EMBL" id="KAF3442152.1"/>
    </source>
</evidence>
<dbReference type="Proteomes" id="UP000796880">
    <property type="component" value="Unassembled WGS sequence"/>
</dbReference>
<protein>
    <recommendedName>
        <fullName evidence="2">Small acidic protein-like domain-containing protein</fullName>
    </recommendedName>
</protein>
<feature type="compositionally biased region" description="Basic and acidic residues" evidence="1">
    <location>
        <begin position="156"/>
        <end position="167"/>
    </location>
</feature>
<gene>
    <name evidence="3" type="ORF">FNV43_RR16068</name>
</gene>
<accession>A0A8K0GUV1</accession>
<feature type="domain" description="Small acidic protein-like" evidence="2">
    <location>
        <begin position="474"/>
        <end position="544"/>
    </location>
</feature>
<evidence type="ECO:0000256" key="1">
    <source>
        <dbReference type="SAM" id="MobiDB-lite"/>
    </source>
</evidence>
<feature type="compositionally biased region" description="Basic and acidic residues" evidence="1">
    <location>
        <begin position="298"/>
        <end position="355"/>
    </location>
</feature>
<reference evidence="3" key="1">
    <citation type="submission" date="2020-03" db="EMBL/GenBank/DDBJ databases">
        <title>A high-quality chromosome-level genome assembly of a woody plant with both climbing and erect habits, Rhamnella rubrinervis.</title>
        <authorList>
            <person name="Lu Z."/>
            <person name="Yang Y."/>
            <person name="Zhu X."/>
            <person name="Sun Y."/>
        </authorList>
    </citation>
    <scope>NUCLEOTIDE SEQUENCE</scope>
    <source>
        <strain evidence="3">BYM</strain>
        <tissue evidence="3">Leaf</tissue>
    </source>
</reference>
<feature type="compositionally biased region" description="Low complexity" evidence="1">
    <location>
        <begin position="83"/>
        <end position="92"/>
    </location>
</feature>
<feature type="region of interest" description="Disordered" evidence="1">
    <location>
        <begin position="55"/>
        <end position="419"/>
    </location>
</feature>
<comment type="caution">
    <text evidence="3">The sequence shown here is derived from an EMBL/GenBank/DDBJ whole genome shotgun (WGS) entry which is preliminary data.</text>
</comment>
<dbReference type="InterPro" id="IPR028124">
    <property type="entry name" value="SMAP_dom"/>
</dbReference>
<organism evidence="3 4">
    <name type="scientific">Rhamnella rubrinervis</name>
    <dbReference type="NCBI Taxonomy" id="2594499"/>
    <lineage>
        <taxon>Eukaryota</taxon>
        <taxon>Viridiplantae</taxon>
        <taxon>Streptophyta</taxon>
        <taxon>Embryophyta</taxon>
        <taxon>Tracheophyta</taxon>
        <taxon>Spermatophyta</taxon>
        <taxon>Magnoliopsida</taxon>
        <taxon>eudicotyledons</taxon>
        <taxon>Gunneridae</taxon>
        <taxon>Pentapetalae</taxon>
        <taxon>rosids</taxon>
        <taxon>fabids</taxon>
        <taxon>Rosales</taxon>
        <taxon>Rhamnaceae</taxon>
        <taxon>rhamnoid group</taxon>
        <taxon>Rhamneae</taxon>
        <taxon>Rhamnella</taxon>
    </lineage>
</organism>
<dbReference type="Pfam" id="PF15477">
    <property type="entry name" value="SMAP"/>
    <property type="match status" value="1"/>
</dbReference>
<feature type="compositionally biased region" description="Polar residues" evidence="1">
    <location>
        <begin position="176"/>
        <end position="185"/>
    </location>
</feature>
<dbReference type="OrthoDB" id="1928974at2759"/>
<evidence type="ECO:0000259" key="2">
    <source>
        <dbReference type="Pfam" id="PF15477"/>
    </source>
</evidence>
<sequence length="545" mass="62185">MEMKLERFFLFIEFREKLPDSILAVEMKINFLRKLLCNVCFQILVFMDSNLQSSPSDNADVKTAFRKPSTDAANRKYRRHSPASRSSSSDGSPKLEHSSSPKFSSEGPGKAYKHRARRKDNGRELDRDSERGRYGRSSDSYRNPDRQCPRRSHGYSRHDDYFRHDKYADEEERNYQRLSSHSGRNSRGGAHSDHSKSRDHLRNVDRHSQDKYDGSGHKSKDKDRETSFLEHKKYRDKDPSSERVGSGRRHAHYEEIERDRHTIGLDAQDEKRDNRRSLGDYRSDRMHSHEGSMGQRIDSSRRDDGNHRTKEGHKSEIKETDGQNLAKEEKKKIDDQETNRSKDRYKRETAEHSGDKCGFGSENQESPVKRQKLFSLSKDIDGGKSVSKFTSAPDGRETSSSKQAQDGKLTAGLAQSDNSEAANDLDAAKVAAMKAAELVNRNLGGVGIMTTDQKKKLLWGNKKNTTVEESGHRWDAPLFSDRERQEKFNKLMGVKGDAKGENKLESQGGGDILQAEKQKELQLDLEKQYTAGLRRRDGRTVGLGL</sequence>
<name>A0A8K0GUV1_9ROSA</name>